<evidence type="ECO:0000313" key="3">
    <source>
        <dbReference type="Proteomes" id="UP000011724"/>
    </source>
</evidence>
<gene>
    <name evidence="2" type="ordered locus">BN4_10450</name>
</gene>
<dbReference type="InterPro" id="IPR001584">
    <property type="entry name" value="Integrase_cat-core"/>
</dbReference>
<dbReference type="STRING" id="1322246.BN4_10450"/>
<keyword evidence="3" id="KW-1185">Reference proteome</keyword>
<dbReference type="KEGG" id="dpi:BN4_10450"/>
<dbReference type="GO" id="GO:0015074">
    <property type="term" value="P:DNA integration"/>
    <property type="evidence" value="ECO:0007669"/>
    <property type="project" value="InterPro"/>
</dbReference>
<dbReference type="EMBL" id="FO203427">
    <property type="protein sequence ID" value="CCH47688.1"/>
    <property type="molecule type" value="Genomic_DNA"/>
</dbReference>
<evidence type="ECO:0000259" key="1">
    <source>
        <dbReference type="Pfam" id="PF13683"/>
    </source>
</evidence>
<dbReference type="Proteomes" id="UP000011724">
    <property type="component" value="Chromosome"/>
</dbReference>
<proteinExistence type="predicted"/>
<accession>M1WUP3</accession>
<sequence>MDKVMIERLWKSLKYECVYWRELKTGSELQSALAWWFNFYNNRRPHTTFGGCKSMEIYHKRAPYPRGGGPD</sequence>
<organism evidence="2 3">
    <name type="scientific">Pseudodesulfovibrio piezophilus (strain DSM 21447 / JCM 15486 / C1TLV30)</name>
    <name type="common">Desulfovibrio piezophilus</name>
    <dbReference type="NCBI Taxonomy" id="1322246"/>
    <lineage>
        <taxon>Bacteria</taxon>
        <taxon>Pseudomonadati</taxon>
        <taxon>Thermodesulfobacteriota</taxon>
        <taxon>Desulfovibrionia</taxon>
        <taxon>Desulfovibrionales</taxon>
        <taxon>Desulfovibrionaceae</taxon>
    </lineage>
</organism>
<reference evidence="3" key="2">
    <citation type="journal article" date="2013" name="Stand. Genomic Sci.">
        <title>Complete genome sequence of Desulfocapsa sulfexigens, a marine deltaproteobacterium specialized in disproportionating inorganic sulfur compounds.</title>
        <authorList>
            <person name="Finster K.W."/>
            <person name="Kjeldsen K.U."/>
            <person name="Kube M."/>
            <person name="Reinhardt R."/>
            <person name="Mussmann M."/>
            <person name="Amann R."/>
            <person name="Schreiber L."/>
        </authorList>
    </citation>
    <scope>NUCLEOTIDE SEQUENCE [LARGE SCALE GENOMIC DNA]</scope>
    <source>
        <strain evidence="3">DSM 10523 / SB164P1</strain>
    </source>
</reference>
<name>M1WUP3_PSEP2</name>
<evidence type="ECO:0000313" key="2">
    <source>
        <dbReference type="EMBL" id="CCH47688.1"/>
    </source>
</evidence>
<reference evidence="2 3" key="1">
    <citation type="journal article" date="2013" name="PLoS ONE">
        <title>The first genomic and proteomic characterization of a deep-sea sulfate reducer: insights into the piezophilic lifestyle of Desulfovibrio piezophilus.</title>
        <authorList>
            <person name="Pradel N."/>
            <person name="Ji B."/>
            <person name="Gimenez G."/>
            <person name="Talla E."/>
            <person name="Lenoble P."/>
            <person name="Garel M."/>
            <person name="Tamburini C."/>
            <person name="Fourquet P."/>
            <person name="Lebrun R."/>
            <person name="Bertin P."/>
            <person name="Denis Y."/>
            <person name="Pophillat M."/>
            <person name="Barbe V."/>
            <person name="Ollivier B."/>
            <person name="Dolla A."/>
        </authorList>
    </citation>
    <scope>NUCLEOTIDE SEQUENCE [LARGE SCALE GENOMIC DNA]</scope>
    <source>
        <strain evidence="3">DSM 10523 / SB164P1</strain>
    </source>
</reference>
<dbReference type="AlphaFoldDB" id="M1WUP3"/>
<dbReference type="HOGENOM" id="CLU_027402_41_6_7"/>
<dbReference type="SUPFAM" id="SSF53098">
    <property type="entry name" value="Ribonuclease H-like"/>
    <property type="match status" value="1"/>
</dbReference>
<dbReference type="InterPro" id="IPR012337">
    <property type="entry name" value="RNaseH-like_sf"/>
</dbReference>
<dbReference type="PATRIC" id="fig|879567.3.peg.470"/>
<dbReference type="eggNOG" id="COG2801">
    <property type="taxonomic scope" value="Bacteria"/>
</dbReference>
<protein>
    <submittedName>
        <fullName evidence="2">Transposase</fullName>
    </submittedName>
</protein>
<feature type="domain" description="Integrase catalytic" evidence="1">
    <location>
        <begin position="2"/>
        <end position="51"/>
    </location>
</feature>
<dbReference type="Pfam" id="PF13683">
    <property type="entry name" value="rve_3"/>
    <property type="match status" value="1"/>
</dbReference>